<dbReference type="NCBIfam" id="TIGR02397">
    <property type="entry name" value="dnaX_nterm"/>
    <property type="match status" value="1"/>
</dbReference>
<gene>
    <name evidence="14" type="ORF">R3P96_14020</name>
</gene>
<dbReference type="NCBIfam" id="NF011513">
    <property type="entry name" value="PRK14952.1"/>
    <property type="match status" value="1"/>
</dbReference>
<feature type="domain" description="AAA+ ATPase" evidence="13">
    <location>
        <begin position="34"/>
        <end position="177"/>
    </location>
</feature>
<dbReference type="SUPFAM" id="SSF52540">
    <property type="entry name" value="P-loop containing nucleoside triphosphate hydrolases"/>
    <property type="match status" value="1"/>
</dbReference>
<dbReference type="CDD" id="cd18137">
    <property type="entry name" value="HLD_clamp_pol_III_gamma_tau"/>
    <property type="match status" value="1"/>
</dbReference>
<dbReference type="Proteomes" id="UP001185755">
    <property type="component" value="Unassembled WGS sequence"/>
</dbReference>
<dbReference type="Gene3D" id="3.40.50.300">
    <property type="entry name" value="P-loop containing nucleotide triphosphate hydrolases"/>
    <property type="match status" value="1"/>
</dbReference>
<evidence type="ECO:0000256" key="7">
    <source>
        <dbReference type="ARBA" id="ARBA00022741"/>
    </source>
</evidence>
<dbReference type="Pfam" id="PF22608">
    <property type="entry name" value="DNAX_ATPase_lid"/>
    <property type="match status" value="1"/>
</dbReference>
<evidence type="ECO:0000313" key="14">
    <source>
        <dbReference type="EMBL" id="MDV6262455.1"/>
    </source>
</evidence>
<dbReference type="SUPFAM" id="SSF48019">
    <property type="entry name" value="post-AAA+ oligomerization domain-like"/>
    <property type="match status" value="1"/>
</dbReference>
<keyword evidence="8" id="KW-0862">Zinc</keyword>
<dbReference type="InterPro" id="IPR022754">
    <property type="entry name" value="DNA_pol_III_gamma-3"/>
</dbReference>
<evidence type="ECO:0000256" key="12">
    <source>
        <dbReference type="SAM" id="MobiDB-lite"/>
    </source>
</evidence>
<comment type="similarity">
    <text evidence="1">Belongs to the DnaX/STICHEL family.</text>
</comment>
<keyword evidence="5" id="KW-0235">DNA replication</keyword>
<reference evidence="14 15" key="1">
    <citation type="submission" date="2023-10" db="EMBL/GenBank/DDBJ databases">
        <title>Development of a sustainable strategy for remediation of hydrocarbon-contaminated territories based on the waste exchange concept.</title>
        <authorList>
            <person name="Krivoruchko A."/>
        </authorList>
    </citation>
    <scope>NUCLEOTIDE SEQUENCE [LARGE SCALE GENOMIC DNA]</scope>
    <source>
        <strain evidence="14 15">IEGM 1323</strain>
    </source>
</reference>
<feature type="compositionally biased region" description="Polar residues" evidence="12">
    <location>
        <begin position="709"/>
        <end position="719"/>
    </location>
</feature>
<comment type="caution">
    <text evidence="14">The sequence shown here is derived from an EMBL/GenBank/DDBJ whole genome shotgun (WGS) entry which is preliminary data.</text>
</comment>
<keyword evidence="15" id="KW-1185">Reference proteome</keyword>
<dbReference type="Gene3D" id="1.10.8.60">
    <property type="match status" value="1"/>
</dbReference>
<dbReference type="GO" id="GO:0003887">
    <property type="term" value="F:DNA-directed DNA polymerase activity"/>
    <property type="evidence" value="ECO:0007669"/>
    <property type="project" value="UniProtKB-EC"/>
</dbReference>
<keyword evidence="7" id="KW-0547">Nucleotide-binding</keyword>
<evidence type="ECO:0000256" key="2">
    <source>
        <dbReference type="ARBA" id="ARBA00012417"/>
    </source>
</evidence>
<evidence type="ECO:0000256" key="9">
    <source>
        <dbReference type="ARBA" id="ARBA00022840"/>
    </source>
</evidence>
<dbReference type="InterPro" id="IPR045085">
    <property type="entry name" value="HLD_clamp_pol_III_gamma_tau"/>
</dbReference>
<evidence type="ECO:0000256" key="3">
    <source>
        <dbReference type="ARBA" id="ARBA00022679"/>
    </source>
</evidence>
<dbReference type="PRINTS" id="PR01217">
    <property type="entry name" value="PRICHEXTENSN"/>
</dbReference>
<evidence type="ECO:0000256" key="6">
    <source>
        <dbReference type="ARBA" id="ARBA00022723"/>
    </source>
</evidence>
<dbReference type="RefSeq" id="WP_317564839.1">
    <property type="nucleotide sequence ID" value="NZ_JAWLJX010000004.1"/>
</dbReference>
<dbReference type="CDD" id="cd00009">
    <property type="entry name" value="AAA"/>
    <property type="match status" value="1"/>
</dbReference>
<feature type="compositionally biased region" description="Low complexity" evidence="12">
    <location>
        <begin position="421"/>
        <end position="437"/>
    </location>
</feature>
<dbReference type="InterPro" id="IPR012763">
    <property type="entry name" value="DNA_pol_III_sug/sutau_N"/>
</dbReference>
<dbReference type="InterPro" id="IPR027417">
    <property type="entry name" value="P-loop_NTPase"/>
</dbReference>
<evidence type="ECO:0000256" key="4">
    <source>
        <dbReference type="ARBA" id="ARBA00022695"/>
    </source>
</evidence>
<evidence type="ECO:0000259" key="13">
    <source>
        <dbReference type="SMART" id="SM00382"/>
    </source>
</evidence>
<keyword evidence="10" id="KW-0239">DNA-directed DNA polymerase</keyword>
<dbReference type="EMBL" id="JAWLJX010000004">
    <property type="protein sequence ID" value="MDV6262455.1"/>
    <property type="molecule type" value="Genomic_DNA"/>
</dbReference>
<dbReference type="Gene3D" id="1.20.272.10">
    <property type="match status" value="1"/>
</dbReference>
<dbReference type="InterPro" id="IPR050238">
    <property type="entry name" value="DNA_Rep/Repair_Clamp_Loader"/>
</dbReference>
<evidence type="ECO:0000256" key="8">
    <source>
        <dbReference type="ARBA" id="ARBA00022833"/>
    </source>
</evidence>
<dbReference type="PANTHER" id="PTHR11669">
    <property type="entry name" value="REPLICATION FACTOR C / DNA POLYMERASE III GAMMA-TAU SUBUNIT"/>
    <property type="match status" value="1"/>
</dbReference>
<name>A0ABU4BE46_9NOCA</name>
<evidence type="ECO:0000256" key="5">
    <source>
        <dbReference type="ARBA" id="ARBA00022705"/>
    </source>
</evidence>
<organism evidence="14 15">
    <name type="scientific">Rhodococcoides yunnanense</name>
    <dbReference type="NCBI Taxonomy" id="278209"/>
    <lineage>
        <taxon>Bacteria</taxon>
        <taxon>Bacillati</taxon>
        <taxon>Actinomycetota</taxon>
        <taxon>Actinomycetes</taxon>
        <taxon>Mycobacteriales</taxon>
        <taxon>Nocardiaceae</taxon>
        <taxon>Rhodococcoides</taxon>
    </lineage>
</organism>
<evidence type="ECO:0000313" key="15">
    <source>
        <dbReference type="Proteomes" id="UP001185755"/>
    </source>
</evidence>
<dbReference type="Pfam" id="PF13177">
    <property type="entry name" value="DNA_pol3_delta2"/>
    <property type="match status" value="1"/>
</dbReference>
<comment type="catalytic activity">
    <reaction evidence="11">
        <text>DNA(n) + a 2'-deoxyribonucleoside 5'-triphosphate = DNA(n+1) + diphosphate</text>
        <dbReference type="Rhea" id="RHEA:22508"/>
        <dbReference type="Rhea" id="RHEA-COMP:17339"/>
        <dbReference type="Rhea" id="RHEA-COMP:17340"/>
        <dbReference type="ChEBI" id="CHEBI:33019"/>
        <dbReference type="ChEBI" id="CHEBI:61560"/>
        <dbReference type="ChEBI" id="CHEBI:173112"/>
        <dbReference type="EC" id="2.7.7.7"/>
    </reaction>
</comment>
<feature type="compositionally biased region" description="Low complexity" evidence="12">
    <location>
        <begin position="589"/>
        <end position="603"/>
    </location>
</feature>
<feature type="compositionally biased region" description="Acidic residues" evidence="12">
    <location>
        <begin position="569"/>
        <end position="588"/>
    </location>
</feature>
<evidence type="ECO:0000256" key="11">
    <source>
        <dbReference type="ARBA" id="ARBA00049244"/>
    </source>
</evidence>
<evidence type="ECO:0000256" key="10">
    <source>
        <dbReference type="ARBA" id="ARBA00022932"/>
    </source>
</evidence>
<keyword evidence="3 14" id="KW-0808">Transferase</keyword>
<feature type="region of interest" description="Disordered" evidence="12">
    <location>
        <begin position="394"/>
        <end position="603"/>
    </location>
</feature>
<feature type="compositionally biased region" description="Pro residues" evidence="12">
    <location>
        <begin position="456"/>
        <end position="518"/>
    </location>
</feature>
<keyword evidence="6" id="KW-0479">Metal-binding</keyword>
<protein>
    <recommendedName>
        <fullName evidence="2">DNA-directed DNA polymerase</fullName>
        <ecNumber evidence="2">2.7.7.7</ecNumber>
    </recommendedName>
</protein>
<dbReference type="NCBIfam" id="NF005846">
    <property type="entry name" value="PRK07764.1-6"/>
    <property type="match status" value="1"/>
</dbReference>
<dbReference type="Pfam" id="PF12169">
    <property type="entry name" value="DNA_pol3_gamma3"/>
    <property type="match status" value="1"/>
</dbReference>
<dbReference type="InterPro" id="IPR008921">
    <property type="entry name" value="DNA_pol3_clamp-load_cplx_C"/>
</dbReference>
<feature type="compositionally biased region" description="Low complexity" evidence="12">
    <location>
        <begin position="446"/>
        <end position="455"/>
    </location>
</feature>
<accession>A0ABU4BE46</accession>
<feature type="compositionally biased region" description="Polar residues" evidence="12">
    <location>
        <begin position="541"/>
        <end position="559"/>
    </location>
</feature>
<keyword evidence="4 14" id="KW-0548">Nucleotidyltransferase</keyword>
<dbReference type="InterPro" id="IPR003593">
    <property type="entry name" value="AAA+_ATPase"/>
</dbReference>
<proteinExistence type="inferred from homology"/>
<sequence length="801" mass="83798">MALYRKYRPATFAEVVGQEHVTEPISVALDSNRINHAYLFSGPRGCGKTSSARILARSLNCAEGPTSTPCGVCNSCVALAPGGPGNFDVVEMDAASHGGVDDARDLRDKAVYAPAESRYVIFIIDEAHMVTPAGFNALLKVVEEPPEHLVFIFATTEPEKVLPTIRSRTHHYPFRLLAPSTMRVLLEKICGQEQVPVEDAVYPLVIRAGGGSPRDSLSVMDQLLAGAGPEGVTYPRALSLLGVTDVALIDEAVDALAAGDGGALFGTVDKVMDAGHDPRRFAIDLLDRMRDLILMKAVPDAGERGLVDVPGDVLERLRDEADLLGSATLTRYAEIVHSGLGEMRGATAPRLLLEVMCARMLLPSASDAESAVLQRLERVERRLDVTLPAGEQAAVAQAAADPTRPQVHAAEEPSAFVSGQSNSAPSSVTPPSSAPASKFQRPSQRPPAAEATPVSAPTPPPTPAPAAPTPTPVAAPEPVVEPVPAAPAPEPVATPEPAPTPEPVAKPEPSPTPEPVAEPEPAAASEPDSTPNPAAEPESESVPSATPSDSDAAQQNDSPAASVPHEDFPPEPEDDYGPEPEAVFESEPEPAAAPAAASNEPDAAAVRAVWSEVRTKVRDRSRTVEVMLSGASVRTVENGTITLGHDSAPLAKRLEEPRNADVIRDALRDVFGVEWSVVCLVGAAAPPEQSSAKKDDPAAKPASLPKFSRPSQAGASRPTSDGFGSAGDGSAGDADIPMPEAPDYPDEPEPVGPPPPETPEDEEELLKAAAEPADPTIRRDPETVAMELLVSELGAVPLKEI</sequence>
<dbReference type="SMART" id="SM00382">
    <property type="entry name" value="AAA"/>
    <property type="match status" value="1"/>
</dbReference>
<dbReference type="PANTHER" id="PTHR11669:SF0">
    <property type="entry name" value="PROTEIN STICHEL-LIKE 2"/>
    <property type="match status" value="1"/>
</dbReference>
<feature type="region of interest" description="Disordered" evidence="12">
    <location>
        <begin position="686"/>
        <end position="781"/>
    </location>
</feature>
<keyword evidence="9" id="KW-0067">ATP-binding</keyword>
<dbReference type="EC" id="2.7.7.7" evidence="2"/>
<evidence type="ECO:0000256" key="1">
    <source>
        <dbReference type="ARBA" id="ARBA00006360"/>
    </source>
</evidence>